<keyword evidence="8" id="KW-0963">Cytoplasm</keyword>
<dbReference type="EC" id="3.6.1.28" evidence="6"/>
<evidence type="ECO:0000256" key="9">
    <source>
        <dbReference type="ARBA" id="ARBA00022723"/>
    </source>
</evidence>
<evidence type="ECO:0000256" key="2">
    <source>
        <dbReference type="ARBA" id="ARBA00002106"/>
    </source>
</evidence>
<comment type="function">
    <text evidence="2">Hydrolase highly specific for thiamine triphosphate (ThTP).</text>
</comment>
<evidence type="ECO:0000256" key="6">
    <source>
        <dbReference type="ARBA" id="ARBA00012378"/>
    </source>
</evidence>
<dbReference type="PANTHER" id="PTHR14586">
    <property type="entry name" value="THIAMINE-TRIPHOSPHATASE"/>
    <property type="match status" value="1"/>
</dbReference>
<organism evidence="15 16">
    <name type="scientific">Lojkania enalia</name>
    <dbReference type="NCBI Taxonomy" id="147567"/>
    <lineage>
        <taxon>Eukaryota</taxon>
        <taxon>Fungi</taxon>
        <taxon>Dikarya</taxon>
        <taxon>Ascomycota</taxon>
        <taxon>Pezizomycotina</taxon>
        <taxon>Dothideomycetes</taxon>
        <taxon>Pleosporomycetidae</taxon>
        <taxon>Pleosporales</taxon>
        <taxon>Pleosporales incertae sedis</taxon>
        <taxon>Lojkania</taxon>
    </lineage>
</organism>
<dbReference type="GO" id="GO:0006772">
    <property type="term" value="P:thiamine metabolic process"/>
    <property type="evidence" value="ECO:0007669"/>
    <property type="project" value="InterPro"/>
</dbReference>
<evidence type="ECO:0000313" key="16">
    <source>
        <dbReference type="Proteomes" id="UP000800093"/>
    </source>
</evidence>
<comment type="caution">
    <text evidence="15">The sequence shown here is derived from an EMBL/GenBank/DDBJ whole genome shotgun (WGS) entry which is preliminary data.</text>
</comment>
<reference evidence="16" key="1">
    <citation type="journal article" date="2020" name="Stud. Mycol.">
        <title>101 Dothideomycetes genomes: A test case for predicting lifestyles and emergence of pathogens.</title>
        <authorList>
            <person name="Haridas S."/>
            <person name="Albert R."/>
            <person name="Binder M."/>
            <person name="Bloem J."/>
            <person name="LaButti K."/>
            <person name="Salamov A."/>
            <person name="Andreopoulos B."/>
            <person name="Baker S."/>
            <person name="Barry K."/>
            <person name="Bills G."/>
            <person name="Bluhm B."/>
            <person name="Cannon C."/>
            <person name="Castanera R."/>
            <person name="Culley D."/>
            <person name="Daum C."/>
            <person name="Ezra D."/>
            <person name="Gonzalez J."/>
            <person name="Henrissat B."/>
            <person name="Kuo A."/>
            <person name="Liang C."/>
            <person name="Lipzen A."/>
            <person name="Lutzoni F."/>
            <person name="Magnuson J."/>
            <person name="Mondo S."/>
            <person name="Nolan M."/>
            <person name="Ohm R."/>
            <person name="Pangilinan J."/>
            <person name="Park H.-J."/>
            <person name="Ramirez L."/>
            <person name="Alfaro M."/>
            <person name="Sun H."/>
            <person name="Tritt A."/>
            <person name="Yoshinaga Y."/>
            <person name="Zwiers L.-H."/>
            <person name="Turgeon B."/>
            <person name="Goodwin S."/>
            <person name="Spatafora J."/>
            <person name="Crous P."/>
            <person name="Grigoriev I."/>
        </authorList>
    </citation>
    <scope>NUCLEOTIDE SEQUENCE [LARGE SCALE GENOMIC DNA]</scope>
    <source>
        <strain evidence="16">CBS 304.66</strain>
    </source>
</reference>
<dbReference type="InterPro" id="IPR012177">
    <property type="entry name" value="ThTPase_euk"/>
</dbReference>
<evidence type="ECO:0000256" key="12">
    <source>
        <dbReference type="ARBA" id="ARBA00022990"/>
    </source>
</evidence>
<dbReference type="InterPro" id="IPR023577">
    <property type="entry name" value="CYTH_domain"/>
</dbReference>
<evidence type="ECO:0000256" key="7">
    <source>
        <dbReference type="ARBA" id="ARBA00020088"/>
    </source>
</evidence>
<dbReference type="Proteomes" id="UP000800093">
    <property type="component" value="Unassembled WGS sequence"/>
</dbReference>
<dbReference type="AlphaFoldDB" id="A0A9P4K611"/>
<dbReference type="CDD" id="cd07758">
    <property type="entry name" value="ThTPase"/>
    <property type="match status" value="1"/>
</dbReference>
<name>A0A9P4K611_9PLEO</name>
<evidence type="ECO:0000256" key="1">
    <source>
        <dbReference type="ARBA" id="ARBA00001946"/>
    </source>
</evidence>
<dbReference type="PANTHER" id="PTHR14586:SF1">
    <property type="entry name" value="THIAMINE-TRIPHOSPHATASE"/>
    <property type="match status" value="1"/>
</dbReference>
<evidence type="ECO:0000256" key="5">
    <source>
        <dbReference type="ARBA" id="ARBA00011245"/>
    </source>
</evidence>
<keyword evidence="10" id="KW-0378">Hydrolase</keyword>
<keyword evidence="12" id="KW-0007">Acetylation</keyword>
<comment type="subunit">
    <text evidence="5">Monomer.</text>
</comment>
<dbReference type="Pfam" id="PF01928">
    <property type="entry name" value="CYTH"/>
    <property type="match status" value="1"/>
</dbReference>
<dbReference type="InterPro" id="IPR033469">
    <property type="entry name" value="CYTH-like_dom_sf"/>
</dbReference>
<dbReference type="GO" id="GO:0042357">
    <property type="term" value="P:thiamine diphosphate metabolic process"/>
    <property type="evidence" value="ECO:0007669"/>
    <property type="project" value="TreeGrafter"/>
</dbReference>
<dbReference type="SUPFAM" id="SSF55154">
    <property type="entry name" value="CYTH-like phosphatases"/>
    <property type="match status" value="1"/>
</dbReference>
<keyword evidence="16" id="KW-1185">Reference proteome</keyword>
<evidence type="ECO:0000256" key="11">
    <source>
        <dbReference type="ARBA" id="ARBA00022842"/>
    </source>
</evidence>
<keyword evidence="11" id="KW-0460">Magnesium</keyword>
<evidence type="ECO:0000313" key="15">
    <source>
        <dbReference type="EMBL" id="KAF2263257.1"/>
    </source>
</evidence>
<evidence type="ECO:0000256" key="10">
    <source>
        <dbReference type="ARBA" id="ARBA00022801"/>
    </source>
</evidence>
<proteinExistence type="inferred from homology"/>
<comment type="catalytic activity">
    <reaction evidence="13">
        <text>thiamine triphosphate + H2O = thiamine diphosphate + phosphate + H(+)</text>
        <dbReference type="Rhea" id="RHEA:11744"/>
        <dbReference type="ChEBI" id="CHEBI:15377"/>
        <dbReference type="ChEBI" id="CHEBI:15378"/>
        <dbReference type="ChEBI" id="CHEBI:43474"/>
        <dbReference type="ChEBI" id="CHEBI:58937"/>
        <dbReference type="ChEBI" id="CHEBI:58938"/>
        <dbReference type="EC" id="3.6.1.28"/>
    </reaction>
</comment>
<protein>
    <recommendedName>
        <fullName evidence="7">Thiamine-triphosphatase</fullName>
        <ecNumber evidence="6">3.6.1.28</ecNumber>
    </recommendedName>
</protein>
<feature type="domain" description="CYTH" evidence="14">
    <location>
        <begin position="12"/>
        <end position="144"/>
    </location>
</feature>
<evidence type="ECO:0000256" key="3">
    <source>
        <dbReference type="ARBA" id="ARBA00004496"/>
    </source>
</evidence>
<evidence type="ECO:0000259" key="14">
    <source>
        <dbReference type="Pfam" id="PF01928"/>
    </source>
</evidence>
<comment type="subcellular location">
    <subcellularLocation>
        <location evidence="3">Cytoplasm</location>
    </subcellularLocation>
</comment>
<dbReference type="GO" id="GO:0000287">
    <property type="term" value="F:magnesium ion binding"/>
    <property type="evidence" value="ECO:0007669"/>
    <property type="project" value="TreeGrafter"/>
</dbReference>
<dbReference type="Gene3D" id="2.40.320.10">
    <property type="entry name" value="Hypothetical Protein Pfu-838710-001"/>
    <property type="match status" value="1"/>
</dbReference>
<sequence>MSRSLQAAFCLLEVERKFLPLAVQDLITQHGNPPFRSIRALGRQTIHNVYYDRSSLLSSAGVWVRLRNGLWEAKVKRGGNYNNSRFEEFSDPQAISQKIAGIIGVPRTQQERFGLKPVTSLSTIRRSWVADDEFKIVVDTTDFGHTVGEQKQRTMQEMDDRIARFMERYSWAFRTGVPKGKLTAYFERDSPVS</sequence>
<comment type="similarity">
    <text evidence="4">Belongs to the ThTPase family.</text>
</comment>
<dbReference type="GO" id="GO:0050333">
    <property type="term" value="F:thiamine triphosphate phosphatase activity"/>
    <property type="evidence" value="ECO:0007669"/>
    <property type="project" value="UniProtKB-EC"/>
</dbReference>
<evidence type="ECO:0000256" key="8">
    <source>
        <dbReference type="ARBA" id="ARBA00022490"/>
    </source>
</evidence>
<dbReference type="OrthoDB" id="442176at2759"/>
<evidence type="ECO:0000256" key="13">
    <source>
        <dbReference type="ARBA" id="ARBA00048194"/>
    </source>
</evidence>
<evidence type="ECO:0000256" key="4">
    <source>
        <dbReference type="ARBA" id="ARBA00008181"/>
    </source>
</evidence>
<gene>
    <name evidence="15" type="ORF">CC78DRAFT_554126</name>
</gene>
<dbReference type="EMBL" id="ML986628">
    <property type="protein sequence ID" value="KAF2263257.1"/>
    <property type="molecule type" value="Genomic_DNA"/>
</dbReference>
<keyword evidence="9" id="KW-0479">Metal-binding</keyword>
<comment type="cofactor">
    <cofactor evidence="1">
        <name>Mg(2+)</name>
        <dbReference type="ChEBI" id="CHEBI:18420"/>
    </cofactor>
</comment>
<dbReference type="GO" id="GO:0005737">
    <property type="term" value="C:cytoplasm"/>
    <property type="evidence" value="ECO:0007669"/>
    <property type="project" value="UniProtKB-SubCell"/>
</dbReference>
<dbReference type="InterPro" id="IPR039582">
    <property type="entry name" value="THTPA"/>
</dbReference>
<accession>A0A9P4K611</accession>